<evidence type="ECO:0000313" key="2">
    <source>
        <dbReference type="Proteomes" id="UP001165064"/>
    </source>
</evidence>
<accession>A0ACB5TYC7</accession>
<comment type="caution">
    <text evidence="1">The sequence shown here is derived from an EMBL/GenBank/DDBJ whole genome shotgun (WGS) entry which is preliminary data.</text>
</comment>
<gene>
    <name evidence="1" type="ORF">Amon02_001031100</name>
</gene>
<name>A0ACB5TYC7_AMBMO</name>
<organism evidence="1 2">
    <name type="scientific">Ambrosiozyma monospora</name>
    <name type="common">Yeast</name>
    <name type="synonym">Endomycopsis monosporus</name>
    <dbReference type="NCBI Taxonomy" id="43982"/>
    <lineage>
        <taxon>Eukaryota</taxon>
        <taxon>Fungi</taxon>
        <taxon>Dikarya</taxon>
        <taxon>Ascomycota</taxon>
        <taxon>Saccharomycotina</taxon>
        <taxon>Pichiomycetes</taxon>
        <taxon>Pichiales</taxon>
        <taxon>Pichiaceae</taxon>
        <taxon>Ambrosiozyma</taxon>
    </lineage>
</organism>
<protein>
    <submittedName>
        <fullName evidence="1">Unnamed protein product</fullName>
    </submittedName>
</protein>
<proteinExistence type="predicted"/>
<sequence length="214" mass="23846">MPSNHDTLSSHPSTPPTTSNSPFTSNSASPITQITNIDINLFSNSLKPCRSTFQLFKKCLIEAINDQNLKLFILTYILGLQLTKNLMDLYDKQQHSGNGNEKGTESLLNLMNLLISSLERIKTEDGVINVNEKSSKKSKKLFKFSNLLKSKSSSAGSQLSLVDIVNDNEKSRLFLNQWCVEKINEIETIFGKSMIDKSTVELLVDCSVGLQVIE</sequence>
<keyword evidence="2" id="KW-1185">Reference proteome</keyword>
<dbReference type="EMBL" id="BSXS01010221">
    <property type="protein sequence ID" value="GME97724.1"/>
    <property type="molecule type" value="Genomic_DNA"/>
</dbReference>
<evidence type="ECO:0000313" key="1">
    <source>
        <dbReference type="EMBL" id="GME97724.1"/>
    </source>
</evidence>
<reference evidence="1" key="1">
    <citation type="submission" date="2023-04" db="EMBL/GenBank/DDBJ databases">
        <title>Ambrosiozyma monospora NBRC 10751.</title>
        <authorList>
            <person name="Ichikawa N."/>
            <person name="Sato H."/>
            <person name="Tonouchi N."/>
        </authorList>
    </citation>
    <scope>NUCLEOTIDE SEQUENCE</scope>
    <source>
        <strain evidence="1">NBRC 10751</strain>
    </source>
</reference>
<dbReference type="Proteomes" id="UP001165064">
    <property type="component" value="Unassembled WGS sequence"/>
</dbReference>